<keyword evidence="3" id="KW-1185">Reference proteome</keyword>
<evidence type="ECO:0000313" key="3">
    <source>
        <dbReference type="Proteomes" id="UP000467164"/>
    </source>
</evidence>
<dbReference type="KEGG" id="msho:MSHO_48720"/>
<dbReference type="EMBL" id="AP022572">
    <property type="protein sequence ID" value="BBX59527.1"/>
    <property type="molecule type" value="Genomic_DNA"/>
</dbReference>
<proteinExistence type="predicted"/>
<organism evidence="2 3">
    <name type="scientific">Mycobacterium shottsii</name>
    <dbReference type="NCBI Taxonomy" id="133549"/>
    <lineage>
        <taxon>Bacteria</taxon>
        <taxon>Bacillati</taxon>
        <taxon>Actinomycetota</taxon>
        <taxon>Actinomycetes</taxon>
        <taxon>Mycobacteriales</taxon>
        <taxon>Mycobacteriaceae</taxon>
        <taxon>Mycobacterium</taxon>
        <taxon>Mycobacterium ulcerans group</taxon>
    </lineage>
</organism>
<reference evidence="2 3" key="1">
    <citation type="journal article" date="2019" name="Emerg. Microbes Infect.">
        <title>Comprehensive subspecies identification of 175 nontuberculous mycobacteria species based on 7547 genomic profiles.</title>
        <authorList>
            <person name="Matsumoto Y."/>
            <person name="Kinjo T."/>
            <person name="Motooka D."/>
            <person name="Nabeya D."/>
            <person name="Jung N."/>
            <person name="Uechi K."/>
            <person name="Horii T."/>
            <person name="Iida T."/>
            <person name="Fujita J."/>
            <person name="Nakamura S."/>
        </authorList>
    </citation>
    <scope>NUCLEOTIDE SEQUENCE [LARGE SCALE GENOMIC DNA]</scope>
    <source>
        <strain evidence="2 3">JCM 12657</strain>
    </source>
</reference>
<evidence type="ECO:0000313" key="2">
    <source>
        <dbReference type="EMBL" id="BBX59527.1"/>
    </source>
</evidence>
<feature type="compositionally biased region" description="Basic residues" evidence="1">
    <location>
        <begin position="135"/>
        <end position="158"/>
    </location>
</feature>
<sequence>MRLNPKVKVAIADICDDGWTAIEYTDAIYDETTGQRMSRAEVAEIGFSAFSSRKAAEQIAGRLVVRRIPDLNTTQGHRQATLFDVWRFYAIFTTTTTDADAVTADKIHWARHHRAGLWRLQRLRPGSSAFGTLQRQRRLTGAGRHRVQPRPGRGRPHRASAGQVAHRDHPPHAHHPCRHASRRRPDG</sequence>
<evidence type="ECO:0000256" key="1">
    <source>
        <dbReference type="SAM" id="MobiDB-lite"/>
    </source>
</evidence>
<dbReference type="AlphaFoldDB" id="A0A7I7LIV6"/>
<protein>
    <submittedName>
        <fullName evidence="2">Uncharacterized protein</fullName>
    </submittedName>
</protein>
<feature type="compositionally biased region" description="Basic residues" evidence="1">
    <location>
        <begin position="172"/>
        <end position="187"/>
    </location>
</feature>
<accession>A0A7I7LIV6</accession>
<feature type="region of interest" description="Disordered" evidence="1">
    <location>
        <begin position="134"/>
        <end position="187"/>
    </location>
</feature>
<name>A0A7I7LIV6_9MYCO</name>
<gene>
    <name evidence="2" type="ORF">MSHO_48720</name>
</gene>
<dbReference type="Proteomes" id="UP000467164">
    <property type="component" value="Chromosome"/>
</dbReference>